<feature type="transmembrane region" description="Helical" evidence="1">
    <location>
        <begin position="16"/>
        <end position="38"/>
    </location>
</feature>
<name>A0AAV5VQI9_9BILA</name>
<keyword evidence="1" id="KW-1133">Transmembrane helix</keyword>
<gene>
    <name evidence="2" type="ORF">PFISCL1PPCAC_13249</name>
</gene>
<feature type="transmembrane region" description="Helical" evidence="1">
    <location>
        <begin position="50"/>
        <end position="70"/>
    </location>
</feature>
<accession>A0AAV5VQI9</accession>
<proteinExistence type="predicted"/>
<feature type="transmembrane region" description="Helical" evidence="1">
    <location>
        <begin position="76"/>
        <end position="96"/>
    </location>
</feature>
<organism evidence="2 3">
    <name type="scientific">Pristionchus fissidentatus</name>
    <dbReference type="NCBI Taxonomy" id="1538716"/>
    <lineage>
        <taxon>Eukaryota</taxon>
        <taxon>Metazoa</taxon>
        <taxon>Ecdysozoa</taxon>
        <taxon>Nematoda</taxon>
        <taxon>Chromadorea</taxon>
        <taxon>Rhabditida</taxon>
        <taxon>Rhabditina</taxon>
        <taxon>Diplogasteromorpha</taxon>
        <taxon>Diplogasteroidea</taxon>
        <taxon>Neodiplogasteridae</taxon>
        <taxon>Pristionchus</taxon>
    </lineage>
</organism>
<evidence type="ECO:0000313" key="3">
    <source>
        <dbReference type="Proteomes" id="UP001432322"/>
    </source>
</evidence>
<dbReference type="InterPro" id="IPR019429">
    <property type="entry name" value="7TM_GPCR_serpentine_rcpt_Sri"/>
</dbReference>
<comment type="caution">
    <text evidence="2">The sequence shown here is derived from an EMBL/GenBank/DDBJ whole genome shotgun (WGS) entry which is preliminary data.</text>
</comment>
<dbReference type="Pfam" id="PF10327">
    <property type="entry name" value="7TM_GPCR_Sri"/>
    <property type="match status" value="1"/>
</dbReference>
<sequence length="98" mass="10673">MSPPPELPYPLVQAQIALYYGIGSLSLIINSVTLVIILRNSPMLAGEVKTLAVCFQVACLVQNAFITLLFNPVLYLHVAGGYCVGLLCFFVPYHFLAV</sequence>
<dbReference type="EMBL" id="BTSY01000004">
    <property type="protein sequence ID" value="GMT21952.1"/>
    <property type="molecule type" value="Genomic_DNA"/>
</dbReference>
<keyword evidence="3" id="KW-1185">Reference proteome</keyword>
<protein>
    <recommendedName>
        <fullName evidence="4">G protein-coupled receptor</fullName>
    </recommendedName>
</protein>
<keyword evidence="1" id="KW-0472">Membrane</keyword>
<reference evidence="2" key="1">
    <citation type="submission" date="2023-10" db="EMBL/GenBank/DDBJ databases">
        <title>Genome assembly of Pristionchus species.</title>
        <authorList>
            <person name="Yoshida K."/>
            <person name="Sommer R.J."/>
        </authorList>
    </citation>
    <scope>NUCLEOTIDE SEQUENCE</scope>
    <source>
        <strain evidence="2">RS5133</strain>
    </source>
</reference>
<dbReference type="Proteomes" id="UP001432322">
    <property type="component" value="Unassembled WGS sequence"/>
</dbReference>
<evidence type="ECO:0000313" key="2">
    <source>
        <dbReference type="EMBL" id="GMT21952.1"/>
    </source>
</evidence>
<evidence type="ECO:0000256" key="1">
    <source>
        <dbReference type="SAM" id="Phobius"/>
    </source>
</evidence>
<dbReference type="AlphaFoldDB" id="A0AAV5VQI9"/>
<keyword evidence="1" id="KW-0812">Transmembrane</keyword>
<feature type="non-terminal residue" evidence="2">
    <location>
        <position position="98"/>
    </location>
</feature>
<evidence type="ECO:0008006" key="4">
    <source>
        <dbReference type="Google" id="ProtNLM"/>
    </source>
</evidence>